<dbReference type="InterPro" id="IPR011701">
    <property type="entry name" value="MFS"/>
</dbReference>
<dbReference type="GO" id="GO:0000297">
    <property type="term" value="F:spermine transmembrane transporter activity"/>
    <property type="evidence" value="ECO:0007669"/>
    <property type="project" value="TreeGrafter"/>
</dbReference>
<accession>A0A9W8WX08</accession>
<evidence type="ECO:0000256" key="1">
    <source>
        <dbReference type="ARBA" id="ARBA00004141"/>
    </source>
</evidence>
<dbReference type="PANTHER" id="PTHR23502:SF38">
    <property type="entry name" value="POLYAMINE TRANSPORTER 4"/>
    <property type="match status" value="1"/>
</dbReference>
<comment type="subcellular location">
    <subcellularLocation>
        <location evidence="1">Membrane</location>
        <topology evidence="1">Multi-pass membrane protein</topology>
    </subcellularLocation>
</comment>
<sequence>MVTKYTISGVALVGPFESSVSTPAIEPTAAEFGSPVIIATLVFSTYHLGLAFGGHFAALLSESFGRRPVVFISLPIFALFILGADFARNIATLVVLRFFAGFFSAPSFTFFAAFPQVYFEYYGSDSLSMGLIFLGVGMGLIAATIVIILFSEKGYLSNVRKAVHDDEPAPPFATSRLEPEERLPLTVVGRPRTTIGLFI</sequence>
<dbReference type="AlphaFoldDB" id="A0A9W8WX08"/>
<keyword evidence="4 5" id="KW-0472">Membrane</keyword>
<dbReference type="Gene3D" id="1.20.1720.10">
    <property type="entry name" value="Multidrug resistance protein D"/>
    <property type="match status" value="1"/>
</dbReference>
<dbReference type="Proteomes" id="UP001140562">
    <property type="component" value="Unassembled WGS sequence"/>
</dbReference>
<feature type="transmembrane region" description="Helical" evidence="5">
    <location>
        <begin position="69"/>
        <end position="87"/>
    </location>
</feature>
<evidence type="ECO:0000256" key="3">
    <source>
        <dbReference type="ARBA" id="ARBA00022989"/>
    </source>
</evidence>
<dbReference type="GO" id="GO:0015606">
    <property type="term" value="F:spermidine transmembrane transporter activity"/>
    <property type="evidence" value="ECO:0007669"/>
    <property type="project" value="TreeGrafter"/>
</dbReference>
<feature type="domain" description="Major facilitator superfamily (MFS) profile" evidence="6">
    <location>
        <begin position="1"/>
        <end position="199"/>
    </location>
</feature>
<feature type="transmembrane region" description="Helical" evidence="5">
    <location>
        <begin position="126"/>
        <end position="150"/>
    </location>
</feature>
<evidence type="ECO:0000256" key="5">
    <source>
        <dbReference type="SAM" id="Phobius"/>
    </source>
</evidence>
<dbReference type="GO" id="GO:0140115">
    <property type="term" value="P:export across plasma membrane"/>
    <property type="evidence" value="ECO:0007669"/>
    <property type="project" value="UniProtKB-ARBA"/>
</dbReference>
<dbReference type="EMBL" id="JAPEUV010000063">
    <property type="protein sequence ID" value="KAJ4335300.1"/>
    <property type="molecule type" value="Genomic_DNA"/>
</dbReference>
<dbReference type="PANTHER" id="PTHR23502">
    <property type="entry name" value="MAJOR FACILITATOR SUPERFAMILY"/>
    <property type="match status" value="1"/>
</dbReference>
<dbReference type="SUPFAM" id="SSF103473">
    <property type="entry name" value="MFS general substrate transporter"/>
    <property type="match status" value="1"/>
</dbReference>
<dbReference type="GO" id="GO:0005886">
    <property type="term" value="C:plasma membrane"/>
    <property type="evidence" value="ECO:0007669"/>
    <property type="project" value="TreeGrafter"/>
</dbReference>
<evidence type="ECO:0000313" key="8">
    <source>
        <dbReference type="Proteomes" id="UP001140562"/>
    </source>
</evidence>
<gene>
    <name evidence="7" type="ORF">N0V87_006224</name>
</gene>
<protein>
    <recommendedName>
        <fullName evidence="6">Major facilitator superfamily (MFS) profile domain-containing protein</fullName>
    </recommendedName>
</protein>
<evidence type="ECO:0000256" key="4">
    <source>
        <dbReference type="ARBA" id="ARBA00023136"/>
    </source>
</evidence>
<keyword evidence="3 5" id="KW-1133">Transmembrane helix</keyword>
<reference evidence="7" key="1">
    <citation type="submission" date="2022-10" db="EMBL/GenBank/DDBJ databases">
        <title>Tapping the CABI collections for fungal endophytes: first genome assemblies for Collariella, Neodidymelliopsis, Ascochyta clinopodiicola, Didymella pomorum, Didymosphaeria variabile, Neocosmospora piperis and Neocucurbitaria cava.</title>
        <authorList>
            <person name="Hill R."/>
        </authorList>
    </citation>
    <scope>NUCLEOTIDE SEQUENCE</scope>
    <source>
        <strain evidence="7">IMI 360193</strain>
    </source>
</reference>
<dbReference type="GO" id="GO:0042908">
    <property type="term" value="P:xenobiotic transport"/>
    <property type="evidence" value="ECO:0007669"/>
    <property type="project" value="UniProtKB-ARBA"/>
</dbReference>
<evidence type="ECO:0000259" key="6">
    <source>
        <dbReference type="PROSITE" id="PS50850"/>
    </source>
</evidence>
<dbReference type="PROSITE" id="PS50850">
    <property type="entry name" value="MFS"/>
    <property type="match status" value="1"/>
</dbReference>
<organism evidence="7 8">
    <name type="scientific">Didymella glomerata</name>
    <dbReference type="NCBI Taxonomy" id="749621"/>
    <lineage>
        <taxon>Eukaryota</taxon>
        <taxon>Fungi</taxon>
        <taxon>Dikarya</taxon>
        <taxon>Ascomycota</taxon>
        <taxon>Pezizomycotina</taxon>
        <taxon>Dothideomycetes</taxon>
        <taxon>Pleosporomycetidae</taxon>
        <taxon>Pleosporales</taxon>
        <taxon>Pleosporineae</taxon>
        <taxon>Didymellaceae</taxon>
        <taxon>Didymella</taxon>
    </lineage>
</organism>
<dbReference type="InterPro" id="IPR020846">
    <property type="entry name" value="MFS_dom"/>
</dbReference>
<dbReference type="InterPro" id="IPR005829">
    <property type="entry name" value="Sugar_transporter_CS"/>
</dbReference>
<keyword evidence="8" id="KW-1185">Reference proteome</keyword>
<keyword evidence="2 5" id="KW-0812">Transmembrane</keyword>
<dbReference type="PROSITE" id="PS00216">
    <property type="entry name" value="SUGAR_TRANSPORT_1"/>
    <property type="match status" value="1"/>
</dbReference>
<comment type="caution">
    <text evidence="7">The sequence shown here is derived from an EMBL/GenBank/DDBJ whole genome shotgun (WGS) entry which is preliminary data.</text>
</comment>
<evidence type="ECO:0000313" key="7">
    <source>
        <dbReference type="EMBL" id="KAJ4335300.1"/>
    </source>
</evidence>
<dbReference type="InterPro" id="IPR036259">
    <property type="entry name" value="MFS_trans_sf"/>
</dbReference>
<dbReference type="OrthoDB" id="3936150at2759"/>
<dbReference type="Pfam" id="PF07690">
    <property type="entry name" value="MFS_1"/>
    <property type="match status" value="1"/>
</dbReference>
<feature type="transmembrane region" description="Helical" evidence="5">
    <location>
        <begin position="94"/>
        <end position="114"/>
    </location>
</feature>
<evidence type="ECO:0000256" key="2">
    <source>
        <dbReference type="ARBA" id="ARBA00022692"/>
    </source>
</evidence>
<proteinExistence type="predicted"/>
<name>A0A9W8WX08_9PLEO</name>
<feature type="transmembrane region" description="Helical" evidence="5">
    <location>
        <begin position="36"/>
        <end position="57"/>
    </location>
</feature>